<gene>
    <name evidence="2" type="ORF">J2Z20_003052</name>
</gene>
<evidence type="ECO:0000259" key="1">
    <source>
        <dbReference type="Pfam" id="PF13443"/>
    </source>
</evidence>
<dbReference type="EMBL" id="JAGGKP010000011">
    <property type="protein sequence ID" value="MBP1938133.1"/>
    <property type="molecule type" value="Genomic_DNA"/>
</dbReference>
<comment type="caution">
    <text evidence="2">The sequence shown here is derived from an EMBL/GenBank/DDBJ whole genome shotgun (WGS) entry which is preliminary data.</text>
</comment>
<dbReference type="SUPFAM" id="SSF47413">
    <property type="entry name" value="lambda repressor-like DNA-binding domains"/>
    <property type="match status" value="1"/>
</dbReference>
<feature type="domain" description="HTH cro/C1-type" evidence="1">
    <location>
        <begin position="9"/>
        <end position="68"/>
    </location>
</feature>
<dbReference type="Gene3D" id="1.10.260.40">
    <property type="entry name" value="lambda repressor-like DNA-binding domains"/>
    <property type="match status" value="1"/>
</dbReference>
<name>A0ABS4H6G4_9BACL</name>
<evidence type="ECO:0000313" key="3">
    <source>
        <dbReference type="Proteomes" id="UP001519273"/>
    </source>
</evidence>
<dbReference type="GO" id="GO:0003677">
    <property type="term" value="F:DNA binding"/>
    <property type="evidence" value="ECO:0007669"/>
    <property type="project" value="UniProtKB-KW"/>
</dbReference>
<keyword evidence="3" id="KW-1185">Reference proteome</keyword>
<reference evidence="2 3" key="1">
    <citation type="submission" date="2021-03" db="EMBL/GenBank/DDBJ databases">
        <title>Genomic Encyclopedia of Type Strains, Phase IV (KMG-IV): sequencing the most valuable type-strain genomes for metagenomic binning, comparative biology and taxonomic classification.</title>
        <authorList>
            <person name="Goeker M."/>
        </authorList>
    </citation>
    <scope>NUCLEOTIDE SEQUENCE [LARGE SCALE GENOMIC DNA]</scope>
    <source>
        <strain evidence="2 3">DSM 23491</strain>
    </source>
</reference>
<dbReference type="Proteomes" id="UP001519273">
    <property type="component" value="Unassembled WGS sequence"/>
</dbReference>
<dbReference type="InterPro" id="IPR001387">
    <property type="entry name" value="Cro/C1-type_HTH"/>
</dbReference>
<dbReference type="RefSeq" id="WP_209852068.1">
    <property type="nucleotide sequence ID" value="NZ_CBCRVE010000004.1"/>
</dbReference>
<dbReference type="InterPro" id="IPR010982">
    <property type="entry name" value="Lambda_DNA-bd_dom_sf"/>
</dbReference>
<organism evidence="2 3">
    <name type="scientific">Paenibacillus sediminis</name>
    <dbReference type="NCBI Taxonomy" id="664909"/>
    <lineage>
        <taxon>Bacteria</taxon>
        <taxon>Bacillati</taxon>
        <taxon>Bacillota</taxon>
        <taxon>Bacilli</taxon>
        <taxon>Bacillales</taxon>
        <taxon>Paenibacillaceae</taxon>
        <taxon>Paenibacillus</taxon>
    </lineage>
</organism>
<dbReference type="Pfam" id="PF13443">
    <property type="entry name" value="HTH_26"/>
    <property type="match status" value="1"/>
</dbReference>
<sequence>MLIPSYKPLKITLVQRDMTFASLREATGIAPNTFTKMNKNEWVALEVIARICEALDCRIEDVVEFVKDNR</sequence>
<accession>A0ABS4H6G4</accession>
<proteinExistence type="predicted"/>
<evidence type="ECO:0000313" key="2">
    <source>
        <dbReference type="EMBL" id="MBP1938133.1"/>
    </source>
</evidence>
<keyword evidence="2" id="KW-0238">DNA-binding</keyword>
<protein>
    <submittedName>
        <fullName evidence="2">DNA-binding Xre family transcriptional regulator</fullName>
    </submittedName>
</protein>